<dbReference type="AlphaFoldDB" id="A0A6C0E4J7"/>
<organism evidence="1">
    <name type="scientific">viral metagenome</name>
    <dbReference type="NCBI Taxonomy" id="1070528"/>
    <lineage>
        <taxon>unclassified sequences</taxon>
        <taxon>metagenomes</taxon>
        <taxon>organismal metagenomes</taxon>
    </lineage>
</organism>
<sequence length="75" mass="8742">MTVPKIKDLVNAPSKQYMDMYGIISKHKDYDDDDAYDTGREDARQIVSADMKNELTDFFKKKVRDARDSTYISEL</sequence>
<accession>A0A6C0E4J7</accession>
<evidence type="ECO:0000313" key="1">
    <source>
        <dbReference type="EMBL" id="QHT24097.1"/>
    </source>
</evidence>
<protein>
    <submittedName>
        <fullName evidence="1">Uncharacterized protein</fullName>
    </submittedName>
</protein>
<name>A0A6C0E4J7_9ZZZZ</name>
<dbReference type="EMBL" id="MN739739">
    <property type="protein sequence ID" value="QHT24097.1"/>
    <property type="molecule type" value="Genomic_DNA"/>
</dbReference>
<reference evidence="1" key="1">
    <citation type="journal article" date="2020" name="Nature">
        <title>Giant virus diversity and host interactions through global metagenomics.</title>
        <authorList>
            <person name="Schulz F."/>
            <person name="Roux S."/>
            <person name="Paez-Espino D."/>
            <person name="Jungbluth S."/>
            <person name="Walsh D.A."/>
            <person name="Denef V.J."/>
            <person name="McMahon K.D."/>
            <person name="Konstantinidis K.T."/>
            <person name="Eloe-Fadrosh E.A."/>
            <person name="Kyrpides N.C."/>
            <person name="Woyke T."/>
        </authorList>
    </citation>
    <scope>NUCLEOTIDE SEQUENCE</scope>
    <source>
        <strain evidence="1">GVMAG-M-3300023179-132</strain>
    </source>
</reference>
<proteinExistence type="predicted"/>